<reference evidence="1 2" key="1">
    <citation type="submission" date="2024-08" db="EMBL/GenBank/DDBJ databases">
        <title>Mycobacterium servetensis sp. nov., a novel rapid-growing mycobacterial species recovered from a human patient in Zaragoza, Spain.</title>
        <authorList>
            <person name="Tristancho-Baro A.I."/>
            <person name="Buenestado-Serrano S."/>
            <person name="Garcia De Viedma D."/>
            <person name="Milagro-Beamonte A."/>
            <person name="Burillo N."/>
            <person name="Sanz S."/>
            <person name="Lopez-Calleja A.I."/>
            <person name="Penas-Utrilla D."/>
            <person name="Guardingo M."/>
            <person name="Garcia M.J."/>
            <person name="Vinuelas-Bayon J."/>
        </authorList>
    </citation>
    <scope>NUCLEOTIDE SEQUENCE [LARGE SCALE GENOMIC DNA]</scope>
    <source>
        <strain evidence="2">HUMS_12744610</strain>
    </source>
</reference>
<accession>A0ABV4C466</accession>
<dbReference type="Proteomes" id="UP001564760">
    <property type="component" value="Unassembled WGS sequence"/>
</dbReference>
<sequence length="177" mass="18973">MTAAVLATSLTLGGVFVAVDRLHSTPADLLDHPADPIGDEQAESQVLNAAREIVSVAQLDTSSAGYSLMSCKNRYDPPYQGAIYLTFALPAGARSFSYFPAILRALAARGWAEGQPANDHALGTTLSKDAVTAVIYRQDEDPGLGIVRVYGQCRNMNDHTGDATAWTDVTDRFAKKR</sequence>
<keyword evidence="2" id="KW-1185">Reference proteome</keyword>
<name>A0ABV4C466_9MYCO</name>
<evidence type="ECO:0008006" key="3">
    <source>
        <dbReference type="Google" id="ProtNLM"/>
    </source>
</evidence>
<protein>
    <recommendedName>
        <fullName evidence="3">Lipoprotein LppJ</fullName>
    </recommendedName>
</protein>
<proteinExistence type="predicted"/>
<gene>
    <name evidence="1" type="ORF">AB8998_14875</name>
</gene>
<dbReference type="RefSeq" id="WP_369738595.1">
    <property type="nucleotide sequence ID" value="NZ_JBGEDP010000001.1"/>
</dbReference>
<dbReference type="EMBL" id="JBGEDP010000001">
    <property type="protein sequence ID" value="MEY8016196.1"/>
    <property type="molecule type" value="Genomic_DNA"/>
</dbReference>
<organism evidence="1 2">
    <name type="scientific">Mycobacterium servetii</name>
    <dbReference type="NCBI Taxonomy" id="3237418"/>
    <lineage>
        <taxon>Bacteria</taxon>
        <taxon>Bacillati</taxon>
        <taxon>Actinomycetota</taxon>
        <taxon>Actinomycetes</taxon>
        <taxon>Mycobacteriales</taxon>
        <taxon>Mycobacteriaceae</taxon>
        <taxon>Mycobacterium</taxon>
    </lineage>
</organism>
<comment type="caution">
    <text evidence="1">The sequence shown here is derived from an EMBL/GenBank/DDBJ whole genome shotgun (WGS) entry which is preliminary data.</text>
</comment>
<evidence type="ECO:0000313" key="1">
    <source>
        <dbReference type="EMBL" id="MEY8016196.1"/>
    </source>
</evidence>
<evidence type="ECO:0000313" key="2">
    <source>
        <dbReference type="Proteomes" id="UP001564760"/>
    </source>
</evidence>